<evidence type="ECO:0000256" key="2">
    <source>
        <dbReference type="ARBA" id="ARBA00023002"/>
    </source>
</evidence>
<dbReference type="InterPro" id="IPR029154">
    <property type="entry name" value="HIBADH-like_NADP-bd"/>
</dbReference>
<evidence type="ECO:0000256" key="3">
    <source>
        <dbReference type="ARBA" id="ARBA00023027"/>
    </source>
</evidence>
<feature type="domain" description="6-phosphogluconate dehydrogenase NADP-binding" evidence="6">
    <location>
        <begin position="34"/>
        <end position="189"/>
    </location>
</feature>
<reference evidence="8 9" key="1">
    <citation type="submission" date="2020-12" db="EMBL/GenBank/DDBJ databases">
        <title>Genome sequence of clinical Mycobacterium intracellulare strains.</title>
        <authorList>
            <person name="Tateishi Y."/>
            <person name="Matsumoto S."/>
            <person name="Fukushima Y."/>
            <person name="Nakajima C."/>
            <person name="Suzuki Y."/>
        </authorList>
    </citation>
    <scope>NUCLEOTIDE SEQUENCE [LARGE SCALE GENOMIC DNA]</scope>
    <source>
        <strain evidence="8 9">M018</strain>
    </source>
</reference>
<comment type="similarity">
    <text evidence="1">Belongs to the HIBADH-related family.</text>
</comment>
<dbReference type="SUPFAM" id="SSF48179">
    <property type="entry name" value="6-phosphogluconate dehydrogenase C-terminal domain-like"/>
    <property type="match status" value="1"/>
</dbReference>
<feature type="active site" evidence="4">
    <location>
        <position position="198"/>
    </location>
</feature>
<dbReference type="Gene3D" id="1.10.1040.10">
    <property type="entry name" value="N-(1-d-carboxylethyl)-l-norvaline Dehydrogenase, domain 2"/>
    <property type="match status" value="1"/>
</dbReference>
<dbReference type="InterPro" id="IPR006115">
    <property type="entry name" value="6PGDH_NADP-bd"/>
</dbReference>
<proteinExistence type="inferred from homology"/>
<dbReference type="Gene3D" id="3.40.50.720">
    <property type="entry name" value="NAD(P)-binding Rossmann-like Domain"/>
    <property type="match status" value="1"/>
</dbReference>
<dbReference type="PANTHER" id="PTHR43060:SF15">
    <property type="entry name" value="3-HYDROXYISOBUTYRATE DEHYDROGENASE-LIKE 1, MITOCHONDRIAL-RELATED"/>
    <property type="match status" value="1"/>
</dbReference>
<dbReference type="GO" id="GO:0016491">
    <property type="term" value="F:oxidoreductase activity"/>
    <property type="evidence" value="ECO:0007669"/>
    <property type="project" value="UniProtKB-KW"/>
</dbReference>
<evidence type="ECO:0000259" key="6">
    <source>
        <dbReference type="Pfam" id="PF03446"/>
    </source>
</evidence>
<dbReference type="GO" id="GO:0051287">
    <property type="term" value="F:NAD binding"/>
    <property type="evidence" value="ECO:0007669"/>
    <property type="project" value="InterPro"/>
</dbReference>
<keyword evidence="2" id="KW-0560">Oxidoreductase</keyword>
<name>A0A7R7RKJ1_MYCIT</name>
<evidence type="ECO:0000256" key="1">
    <source>
        <dbReference type="ARBA" id="ARBA00009080"/>
    </source>
</evidence>
<dbReference type="InterPro" id="IPR008927">
    <property type="entry name" value="6-PGluconate_DH-like_C_sf"/>
</dbReference>
<evidence type="ECO:0000313" key="9">
    <source>
        <dbReference type="Proteomes" id="UP000595205"/>
    </source>
</evidence>
<dbReference type="InterPro" id="IPR036291">
    <property type="entry name" value="NAD(P)-bd_dom_sf"/>
</dbReference>
<gene>
    <name evidence="8" type="ORF">MINTM018_06170</name>
</gene>
<evidence type="ECO:0000313" key="8">
    <source>
        <dbReference type="EMBL" id="BCO97847.1"/>
    </source>
</evidence>
<dbReference type="SUPFAM" id="SSF51735">
    <property type="entry name" value="NAD(P)-binding Rossmann-fold domains"/>
    <property type="match status" value="1"/>
</dbReference>
<organism evidence="8 9">
    <name type="scientific">Mycobacterium intracellulare</name>
    <dbReference type="NCBI Taxonomy" id="1767"/>
    <lineage>
        <taxon>Bacteria</taxon>
        <taxon>Bacillati</taxon>
        <taxon>Actinomycetota</taxon>
        <taxon>Actinomycetes</taxon>
        <taxon>Mycobacteriales</taxon>
        <taxon>Mycobacteriaceae</taxon>
        <taxon>Mycobacterium</taxon>
        <taxon>Mycobacterium avium complex (MAC)</taxon>
    </lineage>
</organism>
<dbReference type="Pfam" id="PF03446">
    <property type="entry name" value="NAD_binding_2"/>
    <property type="match status" value="1"/>
</dbReference>
<keyword evidence="3" id="KW-0520">NAD</keyword>
<dbReference type="Pfam" id="PF14833">
    <property type="entry name" value="NAD_binding_11"/>
    <property type="match status" value="1"/>
</dbReference>
<evidence type="ECO:0000256" key="5">
    <source>
        <dbReference type="SAM" id="MobiDB-lite"/>
    </source>
</evidence>
<protein>
    <submittedName>
        <fullName evidence="8">Oxidoreductase</fullName>
    </submittedName>
</protein>
<sequence>MQSEAMRRSGADDTAGDDAERSDEEEWRMREALKLGYIGLGNMGAPMATKMTEWPGGVTVFDIRTDAMTPLAEKGARLADSVADVAAADIIHITVLNDAQVREVVGELAAHAEPGTVIAIHSTISDTTAVELARDLKERGIHIVDAPVSGGAAAAAKGELATMVGADREVYERIKPAFKHWAAVVIHAGEPGAGTRMKLARNMLTFTSYAAACEAMKLAEAAGLDLQALGRVVRHTDALTGGPGAIMVREDMKDLEPDNFLYQPFLHTRGLGEKDLSLALALGESVSVDLPLAQLAYERLAAGLGVPHTKKEA</sequence>
<feature type="region of interest" description="Disordered" evidence="5">
    <location>
        <begin position="1"/>
        <end position="26"/>
    </location>
</feature>
<dbReference type="PIRSF" id="PIRSF000103">
    <property type="entry name" value="HIBADH"/>
    <property type="match status" value="1"/>
</dbReference>
<dbReference type="AlphaFoldDB" id="A0A7R7RKJ1"/>
<dbReference type="InterPro" id="IPR015815">
    <property type="entry name" value="HIBADH-related"/>
</dbReference>
<feature type="compositionally biased region" description="Acidic residues" evidence="5">
    <location>
        <begin position="14"/>
        <end position="26"/>
    </location>
</feature>
<evidence type="ECO:0000256" key="4">
    <source>
        <dbReference type="PIRSR" id="PIRSR000103-1"/>
    </source>
</evidence>
<dbReference type="PANTHER" id="PTHR43060">
    <property type="entry name" value="3-HYDROXYISOBUTYRATE DEHYDROGENASE-LIKE 1, MITOCHONDRIAL-RELATED"/>
    <property type="match status" value="1"/>
</dbReference>
<feature type="domain" description="3-hydroxyisobutyrate dehydrogenase-like NAD-binding" evidence="7">
    <location>
        <begin position="192"/>
        <end position="302"/>
    </location>
</feature>
<accession>A0A7R7RKJ1</accession>
<evidence type="ECO:0000259" key="7">
    <source>
        <dbReference type="Pfam" id="PF14833"/>
    </source>
</evidence>
<feature type="compositionally biased region" description="Basic and acidic residues" evidence="5">
    <location>
        <begin position="1"/>
        <end position="11"/>
    </location>
</feature>
<dbReference type="InterPro" id="IPR013328">
    <property type="entry name" value="6PGD_dom2"/>
</dbReference>
<dbReference type="Proteomes" id="UP000595205">
    <property type="component" value="Chromosome"/>
</dbReference>
<dbReference type="GO" id="GO:0050661">
    <property type="term" value="F:NADP binding"/>
    <property type="evidence" value="ECO:0007669"/>
    <property type="project" value="InterPro"/>
</dbReference>
<dbReference type="EMBL" id="AP024255">
    <property type="protein sequence ID" value="BCO97847.1"/>
    <property type="molecule type" value="Genomic_DNA"/>
</dbReference>